<organism evidence="2">
    <name type="scientific">hydrothermal vent metagenome</name>
    <dbReference type="NCBI Taxonomy" id="652676"/>
    <lineage>
        <taxon>unclassified sequences</taxon>
        <taxon>metagenomes</taxon>
        <taxon>ecological metagenomes</taxon>
    </lineage>
</organism>
<keyword evidence="1" id="KW-1133">Transmembrane helix</keyword>
<feature type="transmembrane region" description="Helical" evidence="1">
    <location>
        <begin position="166"/>
        <end position="185"/>
    </location>
</feature>
<reference evidence="2" key="1">
    <citation type="submission" date="2018-06" db="EMBL/GenBank/DDBJ databases">
        <authorList>
            <person name="Zhirakovskaya E."/>
        </authorList>
    </citation>
    <scope>NUCLEOTIDE SEQUENCE</scope>
</reference>
<gene>
    <name evidence="2" type="ORF">MNBD_ACTINO01-1378</name>
</gene>
<evidence type="ECO:0000313" key="2">
    <source>
        <dbReference type="EMBL" id="VAW02383.1"/>
    </source>
</evidence>
<feature type="transmembrane region" description="Helical" evidence="1">
    <location>
        <begin position="248"/>
        <end position="268"/>
    </location>
</feature>
<protein>
    <submittedName>
        <fullName evidence="2">Uncharacterized protein</fullName>
    </submittedName>
</protein>
<accession>A0A3B0SEA3</accession>
<keyword evidence="1" id="KW-0812">Transmembrane</keyword>
<dbReference type="AlphaFoldDB" id="A0A3B0SEA3"/>
<feature type="transmembrane region" description="Helical" evidence="1">
    <location>
        <begin position="192"/>
        <end position="214"/>
    </location>
</feature>
<dbReference type="EMBL" id="UOEI01000328">
    <property type="protein sequence ID" value="VAW02383.1"/>
    <property type="molecule type" value="Genomic_DNA"/>
</dbReference>
<evidence type="ECO:0000256" key="1">
    <source>
        <dbReference type="SAM" id="Phobius"/>
    </source>
</evidence>
<keyword evidence="1" id="KW-0472">Membrane</keyword>
<sequence length="274" mass="28938">MRRPLILLSVVILAVALLVANVAWWMDSEVLDNDAFVESAVVALNQPTSRDAIATIVVDRLVEEVRVLVVVDDLLVSVFSRLLGTPQLQDVLVLVSQDLHQRMVSGETGPIIIDLEPYREVLLGPVEAISPELASRVPGSWFRAVEVLEGGVIPDLSPIAEKGRTAGIAAVAVAVSLIVLIVAVAERWWVRLGAIGTSFFVAGGLSAMALSAGAETVVAVNPGTPRAVLVGNLYTELTTSATKRSLELVIVGAVLVVAALVMLAIDVTSRRTAS</sequence>
<name>A0A3B0SEA3_9ZZZZ</name>
<proteinExistence type="predicted"/>